<dbReference type="GO" id="GO:0005524">
    <property type="term" value="F:ATP binding"/>
    <property type="evidence" value="ECO:0007669"/>
    <property type="project" value="InterPro"/>
</dbReference>
<dbReference type="PIRSF" id="PIRSF004884">
    <property type="entry name" value="Sugar_kin_arch"/>
    <property type="match status" value="1"/>
</dbReference>
<evidence type="ECO:0000256" key="3">
    <source>
        <dbReference type="SAM" id="MobiDB-lite"/>
    </source>
</evidence>
<feature type="compositionally biased region" description="Polar residues" evidence="3">
    <location>
        <begin position="8"/>
        <end position="19"/>
    </location>
</feature>
<dbReference type="Pfam" id="PF08544">
    <property type="entry name" value="GHMP_kinases_C"/>
    <property type="match status" value="1"/>
</dbReference>
<dbReference type="InterPro" id="IPR020568">
    <property type="entry name" value="Ribosomal_Su5_D2-typ_SF"/>
</dbReference>
<evidence type="ECO:0000259" key="5">
    <source>
        <dbReference type="Pfam" id="PF08544"/>
    </source>
</evidence>
<keyword evidence="2 6" id="KW-0418">Kinase</keyword>
<evidence type="ECO:0000313" key="6">
    <source>
        <dbReference type="EMBL" id="PZQ84958.1"/>
    </source>
</evidence>
<dbReference type="SUPFAM" id="SSF54211">
    <property type="entry name" value="Ribosomal protein S5 domain 2-like"/>
    <property type="match status" value="1"/>
</dbReference>
<protein>
    <submittedName>
        <fullName evidence="6">GHMP kinase</fullName>
    </submittedName>
</protein>
<sequence length="346" mass="36189">MGFEETAVNKTTIEQSTATGPEDGNVVRITAPGRLHLGFLDLSGTLGRRFGSLGITLDRPSTIVRMRRAAALTATGPDAGRALLAAEKAAQRFGIDKAVEITVEAALPPHSGLGSGTQLGLAVATGLCLLNGLNLSPREVGAALGRGARSSIGIGAFTEGGVILDGGKKRGSDAPPPILSRLPFPENWRLLLVYDNSHQGLSGSEESAAMENLPPFADTLAGHMARLAVMVALPALAEADVDYFAAAVGEMQRLLGEHYASAQGGRYTSSSVAEVMDWLEERGLRGLGQSSWGPTGFAVLGSPEEAERVLSEVRVRFGDRPALAFDCVRGSNAGARIEWLACVEQC</sequence>
<dbReference type="EMBL" id="QFQD01000006">
    <property type="protein sequence ID" value="PZQ84958.1"/>
    <property type="molecule type" value="Genomic_DNA"/>
</dbReference>
<accession>A0A2W5R4S8</accession>
<feature type="region of interest" description="Disordered" evidence="3">
    <location>
        <begin position="1"/>
        <end position="25"/>
    </location>
</feature>
<feature type="domain" description="GHMP kinase N-terminal" evidence="4">
    <location>
        <begin position="85"/>
        <end position="143"/>
    </location>
</feature>
<dbReference type="GO" id="GO:0016301">
    <property type="term" value="F:kinase activity"/>
    <property type="evidence" value="ECO:0007669"/>
    <property type="project" value="UniProtKB-KW"/>
</dbReference>
<dbReference type="InterPro" id="IPR014721">
    <property type="entry name" value="Ribsml_uS5_D2-typ_fold_subgr"/>
</dbReference>
<evidence type="ECO:0000259" key="4">
    <source>
        <dbReference type="Pfam" id="PF00288"/>
    </source>
</evidence>
<evidence type="ECO:0000256" key="2">
    <source>
        <dbReference type="ARBA" id="ARBA00022777"/>
    </source>
</evidence>
<name>A0A2W5R4S8_ANCNO</name>
<dbReference type="AlphaFoldDB" id="A0A2W5R4S8"/>
<dbReference type="Proteomes" id="UP000248887">
    <property type="component" value="Unassembled WGS sequence"/>
</dbReference>
<dbReference type="InterPro" id="IPR013750">
    <property type="entry name" value="GHMP_kinase_C_dom"/>
</dbReference>
<dbReference type="Gene3D" id="3.30.230.10">
    <property type="match status" value="1"/>
</dbReference>
<reference evidence="6 7" key="1">
    <citation type="submission" date="2017-08" db="EMBL/GenBank/DDBJ databases">
        <title>Infants hospitalized years apart are colonized by the same room-sourced microbial strains.</title>
        <authorList>
            <person name="Brooks B."/>
            <person name="Olm M.R."/>
            <person name="Firek B.A."/>
            <person name="Baker R."/>
            <person name="Thomas B.C."/>
            <person name="Morowitz M.J."/>
            <person name="Banfield J.F."/>
        </authorList>
    </citation>
    <scope>NUCLEOTIDE SEQUENCE [LARGE SCALE GENOMIC DNA]</scope>
    <source>
        <strain evidence="6">S2_005_001_R2_27</strain>
    </source>
</reference>
<dbReference type="InterPro" id="IPR004422">
    <property type="entry name" value="RFAP_synthase"/>
</dbReference>
<comment type="caution">
    <text evidence="6">The sequence shown here is derived from an EMBL/GenBank/DDBJ whole genome shotgun (WGS) entry which is preliminary data.</text>
</comment>
<gene>
    <name evidence="6" type="ORF">DI549_03530</name>
</gene>
<organism evidence="6 7">
    <name type="scientific">Ancylobacter novellus</name>
    <name type="common">Thiobacillus novellus</name>
    <dbReference type="NCBI Taxonomy" id="921"/>
    <lineage>
        <taxon>Bacteria</taxon>
        <taxon>Pseudomonadati</taxon>
        <taxon>Pseudomonadota</taxon>
        <taxon>Alphaproteobacteria</taxon>
        <taxon>Hyphomicrobiales</taxon>
        <taxon>Xanthobacteraceae</taxon>
        <taxon>Ancylobacter</taxon>
    </lineage>
</organism>
<dbReference type="PANTHER" id="PTHR20861">
    <property type="entry name" value="HOMOSERINE/4-DIPHOSPHOCYTIDYL-2-C-METHYL-D-ERYTHRITOL KINASE"/>
    <property type="match status" value="1"/>
</dbReference>
<feature type="domain" description="GHMP kinase C-terminal" evidence="5">
    <location>
        <begin position="233"/>
        <end position="314"/>
    </location>
</feature>
<keyword evidence="1" id="KW-0808">Transferase</keyword>
<proteinExistence type="predicted"/>
<dbReference type="InterPro" id="IPR006204">
    <property type="entry name" value="GHMP_kinase_N_dom"/>
</dbReference>
<dbReference type="PANTHER" id="PTHR20861:SF6">
    <property type="entry name" value="BETA-RIBOFURANOSYLPHENOL 5'-PHOSPHATE SYNTHASE"/>
    <property type="match status" value="1"/>
</dbReference>
<evidence type="ECO:0000256" key="1">
    <source>
        <dbReference type="ARBA" id="ARBA00022679"/>
    </source>
</evidence>
<evidence type="ECO:0000313" key="7">
    <source>
        <dbReference type="Proteomes" id="UP000248887"/>
    </source>
</evidence>
<dbReference type="Pfam" id="PF00288">
    <property type="entry name" value="GHMP_kinases_N"/>
    <property type="match status" value="1"/>
</dbReference>
<dbReference type="NCBIfam" id="TIGR00144">
    <property type="entry name" value="beta_RFAP_syn"/>
    <property type="match status" value="1"/>
</dbReference>